<protein>
    <submittedName>
        <fullName evidence="1">Polyketide cyclase</fullName>
    </submittedName>
</protein>
<sequence>MIGDRWGVTDSETLRSYSCDDFVVAPALRAWRGVWVEVSAAAVWPWVAQLRLAPYSYDWIDNRGRRSPRQLMGLPEPQVGETFTTAGGRKLGRIIAVDPGKQLTSTIMGAFMSYVVVPQEHNRTRLLLKVVMQTARWAAPGLSVGDLIMARRQLLNLKQLAERSQRPDKLRAEISNVH</sequence>
<evidence type="ECO:0000313" key="2">
    <source>
        <dbReference type="Proteomes" id="UP000278981"/>
    </source>
</evidence>
<evidence type="ECO:0000313" key="1">
    <source>
        <dbReference type="EMBL" id="RQX10733.1"/>
    </source>
</evidence>
<dbReference type="Proteomes" id="UP000278981">
    <property type="component" value="Unassembled WGS sequence"/>
</dbReference>
<dbReference type="EMBL" id="QDGB01000389">
    <property type="protein sequence ID" value="RQX10733.1"/>
    <property type="molecule type" value="Genomic_DNA"/>
</dbReference>
<organism evidence="1 2">
    <name type="scientific">Micromonospora ureilytica</name>
    <dbReference type="NCBI Taxonomy" id="709868"/>
    <lineage>
        <taxon>Bacteria</taxon>
        <taxon>Bacillati</taxon>
        <taxon>Actinomycetota</taxon>
        <taxon>Actinomycetes</taxon>
        <taxon>Micromonosporales</taxon>
        <taxon>Micromonosporaceae</taxon>
        <taxon>Micromonospora</taxon>
    </lineage>
</organism>
<gene>
    <name evidence="1" type="ORF">DDE19_31835</name>
</gene>
<proteinExistence type="predicted"/>
<accession>A0A3N9XTE2</accession>
<dbReference type="SUPFAM" id="SSF55961">
    <property type="entry name" value="Bet v1-like"/>
    <property type="match status" value="1"/>
</dbReference>
<comment type="caution">
    <text evidence="1">The sequence shown here is derived from an EMBL/GenBank/DDBJ whole genome shotgun (WGS) entry which is preliminary data.</text>
</comment>
<dbReference type="AlphaFoldDB" id="A0A3N9XTE2"/>
<name>A0A3N9XTE2_9ACTN</name>
<reference evidence="1 2" key="1">
    <citation type="submission" date="2018-04" db="EMBL/GenBank/DDBJ databases">
        <title>Micromonosporas from Atacama Desert.</title>
        <authorList>
            <person name="Carro L."/>
            <person name="Klenk H.-P."/>
            <person name="Goodfellow M."/>
        </authorList>
    </citation>
    <scope>NUCLEOTIDE SEQUENCE [LARGE SCALE GENOMIC DNA]</scope>
    <source>
        <strain evidence="1 2">LB19</strain>
    </source>
</reference>
<dbReference type="OrthoDB" id="3255669at2"/>